<feature type="region of interest" description="Disordered" evidence="2">
    <location>
        <begin position="148"/>
        <end position="168"/>
    </location>
</feature>
<dbReference type="PANTHER" id="PTHR32108:SF9">
    <property type="entry name" value="REVERSE TRANSCRIPTASE RNASE H-LIKE DOMAIN-CONTAINING PROTEIN"/>
    <property type="match status" value="1"/>
</dbReference>
<accession>A0AAV0ZDP9</accession>
<keyword evidence="4" id="KW-1185">Reference proteome</keyword>
<reference evidence="3 4" key="1">
    <citation type="submission" date="2023-01" db="EMBL/GenBank/DDBJ databases">
        <authorList>
            <person name="Kreplak J."/>
        </authorList>
    </citation>
    <scope>NUCLEOTIDE SEQUENCE [LARGE SCALE GENOMIC DNA]</scope>
</reference>
<evidence type="ECO:0000256" key="1">
    <source>
        <dbReference type="SAM" id="Coils"/>
    </source>
</evidence>
<keyword evidence="1" id="KW-0175">Coiled coil</keyword>
<feature type="coiled-coil region" evidence="1">
    <location>
        <begin position="95"/>
        <end position="122"/>
    </location>
</feature>
<proteinExistence type="predicted"/>
<organism evidence="3 4">
    <name type="scientific">Vicia faba</name>
    <name type="common">Broad bean</name>
    <name type="synonym">Faba vulgaris</name>
    <dbReference type="NCBI Taxonomy" id="3906"/>
    <lineage>
        <taxon>Eukaryota</taxon>
        <taxon>Viridiplantae</taxon>
        <taxon>Streptophyta</taxon>
        <taxon>Embryophyta</taxon>
        <taxon>Tracheophyta</taxon>
        <taxon>Spermatophyta</taxon>
        <taxon>Magnoliopsida</taxon>
        <taxon>eudicotyledons</taxon>
        <taxon>Gunneridae</taxon>
        <taxon>Pentapetalae</taxon>
        <taxon>rosids</taxon>
        <taxon>fabids</taxon>
        <taxon>Fabales</taxon>
        <taxon>Fabaceae</taxon>
        <taxon>Papilionoideae</taxon>
        <taxon>50 kb inversion clade</taxon>
        <taxon>NPAAA clade</taxon>
        <taxon>Hologalegina</taxon>
        <taxon>IRL clade</taxon>
        <taxon>Fabeae</taxon>
        <taxon>Vicia</taxon>
    </lineage>
</organism>
<name>A0AAV0ZDP9_VICFA</name>
<dbReference type="EMBL" id="OX451737">
    <property type="protein sequence ID" value="CAI8595789.1"/>
    <property type="molecule type" value="Genomic_DNA"/>
</dbReference>
<dbReference type="PANTHER" id="PTHR32108">
    <property type="entry name" value="DNA-DIRECTED RNA POLYMERASE SUBUNIT ALPHA"/>
    <property type="match status" value="1"/>
</dbReference>
<dbReference type="AlphaFoldDB" id="A0AAV0ZDP9"/>
<evidence type="ECO:0000313" key="4">
    <source>
        <dbReference type="Proteomes" id="UP001157006"/>
    </source>
</evidence>
<evidence type="ECO:0000256" key="2">
    <source>
        <dbReference type="SAM" id="MobiDB-lite"/>
    </source>
</evidence>
<gene>
    <name evidence="3" type="ORF">VFH_II002920</name>
</gene>
<evidence type="ECO:0000313" key="3">
    <source>
        <dbReference type="EMBL" id="CAI8595789.1"/>
    </source>
</evidence>
<protein>
    <submittedName>
        <fullName evidence="3">Uncharacterized protein</fullName>
    </submittedName>
</protein>
<sequence>MGVLQSSSKFQMLTNFLVYPARSLKTLHAYHTHHCITGIPFAGHSPFPLFISAMASQQDNQDFLAQETRFGKILLNLSKGQEELRTLIMETFVRNSAEDERLEHLQAEVDALKAQMLGQRNAIQGLAQRQDELGVLINKLLQGNQLGQTSKGKKPIIVPPPLRQRGKEKAPHMAPVSPIQQQLHQLQTDKPRRQFTPLNMSPFQALQRLLRLNLITLRDHPQNPNTAHPAYDPNKRCAYHSTCPGHNANECWALKNKIQDLIDEGALEFTQDGQAEFFYHPSKAHHLK</sequence>
<dbReference type="Proteomes" id="UP001157006">
    <property type="component" value="Chromosome 2"/>
</dbReference>